<evidence type="ECO:0000256" key="1">
    <source>
        <dbReference type="ARBA" id="ARBA00001932"/>
    </source>
</evidence>
<dbReference type="InterPro" id="IPR006050">
    <property type="entry name" value="DNA_photolyase_N"/>
</dbReference>
<dbReference type="InterPro" id="IPR002081">
    <property type="entry name" value="Cryptochrome/DNA_photolyase_1"/>
</dbReference>
<evidence type="ECO:0000256" key="3">
    <source>
        <dbReference type="ARBA" id="ARBA00022630"/>
    </source>
</evidence>
<dbReference type="Pfam" id="PF03441">
    <property type="entry name" value="FAD_binding_7"/>
    <property type="match status" value="1"/>
</dbReference>
<evidence type="ECO:0000256" key="2">
    <source>
        <dbReference type="ARBA" id="ARBA00001974"/>
    </source>
</evidence>
<dbReference type="Gene3D" id="1.25.40.80">
    <property type="match status" value="1"/>
</dbReference>
<reference evidence="7" key="1">
    <citation type="journal article" date="2019" name="Int. J. Syst. Evol. Microbiol.">
        <title>The Global Catalogue of Microorganisms (GCM) 10K type strain sequencing project: providing services to taxonomists for standard genome sequencing and annotation.</title>
        <authorList>
            <consortium name="The Broad Institute Genomics Platform"/>
            <consortium name="The Broad Institute Genome Sequencing Center for Infectious Disease"/>
            <person name="Wu L."/>
            <person name="Ma J."/>
        </authorList>
    </citation>
    <scope>NUCLEOTIDE SEQUENCE [LARGE SCALE GENOMIC DNA]</scope>
    <source>
        <strain evidence="7">JCM 31920</strain>
    </source>
</reference>
<dbReference type="Gene3D" id="1.10.579.10">
    <property type="entry name" value="DNA Cyclobutane Dipyrimidine Photolyase, subunit A, domain 3"/>
    <property type="match status" value="1"/>
</dbReference>
<feature type="domain" description="Photolyase/cryptochrome alpha/beta" evidence="5">
    <location>
        <begin position="3"/>
        <end position="137"/>
    </location>
</feature>
<proteinExistence type="predicted"/>
<protein>
    <submittedName>
        <fullName evidence="6">DASH family cryptochrome</fullName>
    </submittedName>
</protein>
<sequence>MSNRILYWFRNDLRLQDNEAFWNAVSDADEVIPVYVFDPRRFRVREPGMRKAGIRRAAFLFAVVQNLQASMREKGGNLLIRMGDPEKVVADLANQYSVTEVRASKEITLEETNVEASLSKKLKGINVDISLTWMNTLIHPHDLPFYISRLPEDAEEFAGAVGALKIRLPVVGRELTNSCPPDEGNVFPDYGQLGFDADELEAFEPGISPPTEAEIAAGLAAGKAGVEDLLNWISVGLVSPRVAYHKTNGSELGDALYRQLIWRDYLQFVALKYGTRLFKSAGLAHEIDRPWRYDKEAFELWREGETSDVGVNSLMKKFNRSGTITLEEMSVVAHYLIDEMGVNWTWGASWIESGSVYYEVALVWGNWNYYAGLGPVKKAG</sequence>
<organism evidence="6 7">
    <name type="scientific">Ravibacter arvi</name>
    <dbReference type="NCBI Taxonomy" id="2051041"/>
    <lineage>
        <taxon>Bacteria</taxon>
        <taxon>Pseudomonadati</taxon>
        <taxon>Bacteroidota</taxon>
        <taxon>Cytophagia</taxon>
        <taxon>Cytophagales</taxon>
        <taxon>Spirosomataceae</taxon>
        <taxon>Ravibacter</taxon>
    </lineage>
</organism>
<comment type="cofactor">
    <cofactor evidence="2">
        <name>FAD</name>
        <dbReference type="ChEBI" id="CHEBI:57692"/>
    </cofactor>
</comment>
<dbReference type="InterPro" id="IPR005101">
    <property type="entry name" value="Cryptochr/Photolyase_FAD-bd"/>
</dbReference>
<evidence type="ECO:0000313" key="6">
    <source>
        <dbReference type="EMBL" id="GAA4442878.1"/>
    </source>
</evidence>
<dbReference type="PROSITE" id="PS51645">
    <property type="entry name" value="PHR_CRY_ALPHA_BETA"/>
    <property type="match status" value="1"/>
</dbReference>
<keyword evidence="3" id="KW-0285">Flavoprotein</keyword>
<dbReference type="PANTHER" id="PTHR11455:SF22">
    <property type="entry name" value="CRYPTOCHROME DASH"/>
    <property type="match status" value="1"/>
</dbReference>
<evidence type="ECO:0000313" key="7">
    <source>
        <dbReference type="Proteomes" id="UP001501508"/>
    </source>
</evidence>
<dbReference type="SUPFAM" id="SSF48173">
    <property type="entry name" value="Cryptochrome/photolyase FAD-binding domain"/>
    <property type="match status" value="1"/>
</dbReference>
<evidence type="ECO:0000259" key="5">
    <source>
        <dbReference type="PROSITE" id="PS51645"/>
    </source>
</evidence>
<dbReference type="PANTHER" id="PTHR11455">
    <property type="entry name" value="CRYPTOCHROME"/>
    <property type="match status" value="1"/>
</dbReference>
<comment type="cofactor">
    <cofactor evidence="1">
        <name>(6R)-5,10-methylene-5,6,7,8-tetrahydrofolate</name>
        <dbReference type="ChEBI" id="CHEBI:15636"/>
    </cofactor>
</comment>
<name>A0ABP8M3V6_9BACT</name>
<keyword evidence="4" id="KW-0274">FAD</keyword>
<evidence type="ECO:0000256" key="4">
    <source>
        <dbReference type="ARBA" id="ARBA00022827"/>
    </source>
</evidence>
<dbReference type="SUPFAM" id="SSF52425">
    <property type="entry name" value="Cryptochrome/photolyase, N-terminal domain"/>
    <property type="match status" value="1"/>
</dbReference>
<dbReference type="EMBL" id="BAABEY010000028">
    <property type="protein sequence ID" value="GAA4442878.1"/>
    <property type="molecule type" value="Genomic_DNA"/>
</dbReference>
<dbReference type="RefSeq" id="WP_345030708.1">
    <property type="nucleotide sequence ID" value="NZ_BAABEY010000028.1"/>
</dbReference>
<dbReference type="InterPro" id="IPR036155">
    <property type="entry name" value="Crypto/Photolyase_N_sf"/>
</dbReference>
<gene>
    <name evidence="6" type="ORF">GCM10023091_30430</name>
</gene>
<dbReference type="InterPro" id="IPR036134">
    <property type="entry name" value="Crypto/Photolyase_FAD-like_sf"/>
</dbReference>
<keyword evidence="7" id="KW-1185">Reference proteome</keyword>
<dbReference type="Gene3D" id="3.40.50.620">
    <property type="entry name" value="HUPs"/>
    <property type="match status" value="1"/>
</dbReference>
<comment type="caution">
    <text evidence="6">The sequence shown here is derived from an EMBL/GenBank/DDBJ whole genome shotgun (WGS) entry which is preliminary data.</text>
</comment>
<accession>A0ABP8M3V6</accession>
<dbReference type="Proteomes" id="UP001501508">
    <property type="component" value="Unassembled WGS sequence"/>
</dbReference>
<dbReference type="InterPro" id="IPR014729">
    <property type="entry name" value="Rossmann-like_a/b/a_fold"/>
</dbReference>
<dbReference type="Pfam" id="PF00875">
    <property type="entry name" value="DNA_photolyase"/>
    <property type="match status" value="1"/>
</dbReference>